<sequence length="85" mass="9594">MVDESKDVSKKEQVCVVVRYLHNNGIQEEFLHFTPADGLDADSRLTTIKQTLSKCNIDYIMCIGQYYDSDAVMSCPSPAIQGRVY</sequence>
<name>A0A9Q0E1M9_9TELE</name>
<dbReference type="PANTHER" id="PTHR45749">
    <property type="match status" value="1"/>
</dbReference>
<gene>
    <name evidence="1" type="ORF">NHX12_002060</name>
</gene>
<reference evidence="1" key="1">
    <citation type="submission" date="2022-07" db="EMBL/GenBank/DDBJ databases">
        <title>Chromosome-level genome of Muraenolepis orangiensis.</title>
        <authorList>
            <person name="Kim J."/>
        </authorList>
    </citation>
    <scope>NUCLEOTIDE SEQUENCE</scope>
    <source>
        <strain evidence="1">KU_S4_2022</strain>
        <tissue evidence="1">Muscle</tissue>
    </source>
</reference>
<accession>A0A9Q0E1M9</accession>
<evidence type="ECO:0008006" key="3">
    <source>
        <dbReference type="Google" id="ProtNLM"/>
    </source>
</evidence>
<comment type="caution">
    <text evidence="1">The sequence shown here is derived from an EMBL/GenBank/DDBJ whole genome shotgun (WGS) entry which is preliminary data.</text>
</comment>
<dbReference type="AlphaFoldDB" id="A0A9Q0E1M9"/>
<dbReference type="Proteomes" id="UP001148018">
    <property type="component" value="Unassembled WGS sequence"/>
</dbReference>
<evidence type="ECO:0000313" key="1">
    <source>
        <dbReference type="EMBL" id="KAJ3598551.1"/>
    </source>
</evidence>
<evidence type="ECO:0000313" key="2">
    <source>
        <dbReference type="Proteomes" id="UP001148018"/>
    </source>
</evidence>
<dbReference type="PANTHER" id="PTHR45749:SF37">
    <property type="entry name" value="OS05G0311600 PROTEIN"/>
    <property type="match status" value="1"/>
</dbReference>
<dbReference type="EMBL" id="JANIIK010000109">
    <property type="protein sequence ID" value="KAJ3598551.1"/>
    <property type="molecule type" value="Genomic_DNA"/>
</dbReference>
<dbReference type="OrthoDB" id="1739706at2759"/>
<proteinExistence type="predicted"/>
<protein>
    <recommendedName>
        <fullName evidence="3">DUF4371 domain-containing protein</fullName>
    </recommendedName>
</protein>
<keyword evidence="2" id="KW-1185">Reference proteome</keyword>
<organism evidence="1 2">
    <name type="scientific">Muraenolepis orangiensis</name>
    <name type="common">Patagonian moray cod</name>
    <dbReference type="NCBI Taxonomy" id="630683"/>
    <lineage>
        <taxon>Eukaryota</taxon>
        <taxon>Metazoa</taxon>
        <taxon>Chordata</taxon>
        <taxon>Craniata</taxon>
        <taxon>Vertebrata</taxon>
        <taxon>Euteleostomi</taxon>
        <taxon>Actinopterygii</taxon>
        <taxon>Neopterygii</taxon>
        <taxon>Teleostei</taxon>
        <taxon>Neoteleostei</taxon>
        <taxon>Acanthomorphata</taxon>
        <taxon>Zeiogadaria</taxon>
        <taxon>Gadariae</taxon>
        <taxon>Gadiformes</taxon>
        <taxon>Muraenolepidoidei</taxon>
        <taxon>Muraenolepididae</taxon>
        <taxon>Muraenolepis</taxon>
    </lineage>
</organism>